<feature type="signal peptide" evidence="5">
    <location>
        <begin position="1"/>
        <end position="21"/>
    </location>
</feature>
<dbReference type="GO" id="GO:0001817">
    <property type="term" value="P:regulation of cytokine production"/>
    <property type="evidence" value="ECO:0007669"/>
    <property type="project" value="TreeGrafter"/>
</dbReference>
<dbReference type="STRING" id="48701.ENSPMEP00000025716"/>
<feature type="compositionally biased region" description="Basic and acidic residues" evidence="4">
    <location>
        <begin position="163"/>
        <end position="204"/>
    </location>
</feature>
<accession>A0A3B3YEC9</accession>
<dbReference type="Gene3D" id="2.60.40.10">
    <property type="entry name" value="Immunoglobulins"/>
    <property type="match status" value="1"/>
</dbReference>
<dbReference type="SUPFAM" id="SSF48726">
    <property type="entry name" value="Immunoglobulin"/>
    <property type="match status" value="1"/>
</dbReference>
<evidence type="ECO:0000259" key="6">
    <source>
        <dbReference type="PROSITE" id="PS50835"/>
    </source>
</evidence>
<protein>
    <recommendedName>
        <fullName evidence="6">Ig-like domain-containing protein</fullName>
    </recommendedName>
</protein>
<proteinExistence type="predicted"/>
<dbReference type="GO" id="GO:0005102">
    <property type="term" value="F:signaling receptor binding"/>
    <property type="evidence" value="ECO:0007669"/>
    <property type="project" value="TreeGrafter"/>
</dbReference>
<reference evidence="7" key="1">
    <citation type="submission" date="2025-08" db="UniProtKB">
        <authorList>
            <consortium name="Ensembl"/>
        </authorList>
    </citation>
    <scope>IDENTIFICATION</scope>
</reference>
<reference evidence="7" key="2">
    <citation type="submission" date="2025-09" db="UniProtKB">
        <authorList>
            <consortium name="Ensembl"/>
        </authorList>
    </citation>
    <scope>IDENTIFICATION</scope>
</reference>
<dbReference type="PANTHER" id="PTHR24100">
    <property type="entry name" value="BUTYROPHILIN"/>
    <property type="match status" value="1"/>
</dbReference>
<keyword evidence="5" id="KW-0732">Signal</keyword>
<dbReference type="GO" id="GO:0009897">
    <property type="term" value="C:external side of plasma membrane"/>
    <property type="evidence" value="ECO:0007669"/>
    <property type="project" value="TreeGrafter"/>
</dbReference>
<dbReference type="GO" id="GO:0050852">
    <property type="term" value="P:T cell receptor signaling pathway"/>
    <property type="evidence" value="ECO:0007669"/>
    <property type="project" value="TreeGrafter"/>
</dbReference>
<dbReference type="InterPro" id="IPR050504">
    <property type="entry name" value="IgSF_BTN/MOG"/>
</dbReference>
<feature type="region of interest" description="Disordered" evidence="4">
    <location>
        <begin position="152"/>
        <end position="212"/>
    </location>
</feature>
<dbReference type="InterPro" id="IPR013783">
    <property type="entry name" value="Ig-like_fold"/>
</dbReference>
<evidence type="ECO:0000256" key="2">
    <source>
        <dbReference type="ARBA" id="ARBA00023136"/>
    </source>
</evidence>
<keyword evidence="8" id="KW-1185">Reference proteome</keyword>
<dbReference type="PANTHER" id="PTHR24100:SF151">
    <property type="entry name" value="ICOS LIGAND"/>
    <property type="match status" value="1"/>
</dbReference>
<dbReference type="AlphaFoldDB" id="A0A3B3YEC9"/>
<dbReference type="InterPro" id="IPR007110">
    <property type="entry name" value="Ig-like_dom"/>
</dbReference>
<evidence type="ECO:0000256" key="4">
    <source>
        <dbReference type="SAM" id="MobiDB-lite"/>
    </source>
</evidence>
<dbReference type="InterPro" id="IPR003599">
    <property type="entry name" value="Ig_sub"/>
</dbReference>
<dbReference type="InterPro" id="IPR036179">
    <property type="entry name" value="Ig-like_dom_sf"/>
</dbReference>
<keyword evidence="2" id="KW-0472">Membrane</keyword>
<comment type="subcellular location">
    <subcellularLocation>
        <location evidence="1">Membrane</location>
    </subcellularLocation>
</comment>
<dbReference type="SMART" id="SM00406">
    <property type="entry name" value="IGv"/>
    <property type="match status" value="1"/>
</dbReference>
<feature type="chain" id="PRO_5017480304" description="Ig-like domain-containing protein" evidence="5">
    <location>
        <begin position="22"/>
        <end position="306"/>
    </location>
</feature>
<evidence type="ECO:0000256" key="3">
    <source>
        <dbReference type="ARBA" id="ARBA00023319"/>
    </source>
</evidence>
<dbReference type="InterPro" id="IPR013106">
    <property type="entry name" value="Ig_V-set"/>
</dbReference>
<organism evidence="7 8">
    <name type="scientific">Poecilia mexicana</name>
    <dbReference type="NCBI Taxonomy" id="48701"/>
    <lineage>
        <taxon>Eukaryota</taxon>
        <taxon>Metazoa</taxon>
        <taxon>Chordata</taxon>
        <taxon>Craniata</taxon>
        <taxon>Vertebrata</taxon>
        <taxon>Euteleostomi</taxon>
        <taxon>Actinopterygii</taxon>
        <taxon>Neopterygii</taxon>
        <taxon>Teleostei</taxon>
        <taxon>Neoteleostei</taxon>
        <taxon>Acanthomorphata</taxon>
        <taxon>Ovalentaria</taxon>
        <taxon>Atherinomorphae</taxon>
        <taxon>Cyprinodontiformes</taxon>
        <taxon>Poeciliidae</taxon>
        <taxon>Poeciliinae</taxon>
        <taxon>Poecilia</taxon>
    </lineage>
</organism>
<evidence type="ECO:0000256" key="5">
    <source>
        <dbReference type="SAM" id="SignalP"/>
    </source>
</evidence>
<dbReference type="PROSITE" id="PS50835">
    <property type="entry name" value="IG_LIKE"/>
    <property type="match status" value="1"/>
</dbReference>
<name>A0A3B3YEC9_9TELE</name>
<dbReference type="SMART" id="SM00409">
    <property type="entry name" value="IG"/>
    <property type="match status" value="1"/>
</dbReference>
<evidence type="ECO:0000256" key="1">
    <source>
        <dbReference type="ARBA" id="ARBA00004370"/>
    </source>
</evidence>
<evidence type="ECO:0000313" key="8">
    <source>
        <dbReference type="Proteomes" id="UP000261480"/>
    </source>
</evidence>
<dbReference type="Ensembl" id="ENSPMET00000004389.1">
    <property type="protein sequence ID" value="ENSPMEP00000025716.1"/>
    <property type="gene ID" value="ENSPMEG00000008896.1"/>
</dbReference>
<keyword evidence="3" id="KW-0393">Immunoglobulin domain</keyword>
<evidence type="ECO:0000313" key="7">
    <source>
        <dbReference type="Ensembl" id="ENSPMEP00000025716.1"/>
    </source>
</evidence>
<dbReference type="Proteomes" id="UP000261480">
    <property type="component" value="Unplaced"/>
</dbReference>
<feature type="domain" description="Ig-like" evidence="6">
    <location>
        <begin position="34"/>
        <end position="135"/>
    </location>
</feature>
<sequence length="306" mass="34449">AGAHRLLHLVLLLLMSCHTRSSCIDCVLSGPVAVTPGGAADLQCQTPGAAAATVVEWTKDGLPASEYVFFYRNGRPYEKYQHDSFRGRVALKNRSGPGSGDVSVVLKNVSVEDEGTYRCRVRMSSSGTEAEEHLQVSRLRVALRSGTFTSQLRDSSAAGGKLIRPDLQETKQEVKQETEQETKQETKQETEQETKQETKQETSREFSQTEQRVQTSPSLLESSWFVFVLLVSVFICSGEINPLIRGQKLCEAENKKIILFQFYFRAVKSFNLLKTNGDPRLNHFIMEIIWEKSIKIKIKSLQKTKR</sequence>
<dbReference type="Pfam" id="PF07686">
    <property type="entry name" value="V-set"/>
    <property type="match status" value="1"/>
</dbReference>